<dbReference type="InterPro" id="IPR045173">
    <property type="entry name" value="Cdt1"/>
</dbReference>
<dbReference type="PANTHER" id="PTHR28637:SF13">
    <property type="entry name" value="EXPRESSED PROTEIN"/>
    <property type="match status" value="1"/>
</dbReference>
<dbReference type="InterPro" id="IPR038090">
    <property type="entry name" value="Cdt1_C_WH_dom_sf"/>
</dbReference>
<dbReference type="Proteomes" id="UP001180020">
    <property type="component" value="Unassembled WGS sequence"/>
</dbReference>
<reference evidence="4" key="2">
    <citation type="submission" date="2023-06" db="EMBL/GenBank/DDBJ databases">
        <authorList>
            <person name="Ma L."/>
            <person name="Liu K.-W."/>
            <person name="Li Z."/>
            <person name="Hsiao Y.-Y."/>
            <person name="Qi Y."/>
            <person name="Fu T."/>
            <person name="Tang G."/>
            <person name="Zhang D."/>
            <person name="Sun W.-H."/>
            <person name="Liu D.-K."/>
            <person name="Li Y."/>
            <person name="Chen G.-Z."/>
            <person name="Liu X.-D."/>
            <person name="Liao X.-Y."/>
            <person name="Jiang Y.-T."/>
            <person name="Yu X."/>
            <person name="Hao Y."/>
            <person name="Huang J."/>
            <person name="Zhao X.-W."/>
            <person name="Ke S."/>
            <person name="Chen Y.-Y."/>
            <person name="Wu W.-L."/>
            <person name="Hsu J.-L."/>
            <person name="Lin Y.-F."/>
            <person name="Huang M.-D."/>
            <person name="Li C.-Y."/>
            <person name="Huang L."/>
            <person name="Wang Z.-W."/>
            <person name="Zhao X."/>
            <person name="Zhong W.-Y."/>
            <person name="Peng D.-H."/>
            <person name="Ahmad S."/>
            <person name="Lan S."/>
            <person name="Zhang J.-S."/>
            <person name="Tsai W.-C."/>
            <person name="Van De Peer Y."/>
            <person name="Liu Z.-J."/>
        </authorList>
    </citation>
    <scope>NUCLEOTIDE SEQUENCE</scope>
    <source>
        <strain evidence="4">CP</strain>
        <tissue evidence="4">Leaves</tissue>
    </source>
</reference>
<evidence type="ECO:0000259" key="3">
    <source>
        <dbReference type="Pfam" id="PF16679"/>
    </source>
</evidence>
<dbReference type="EMBL" id="JAUJYO010000011">
    <property type="protein sequence ID" value="KAK1303509.1"/>
    <property type="molecule type" value="Genomic_DNA"/>
</dbReference>
<dbReference type="Pfam" id="PF16679">
    <property type="entry name" value="CDT1_C"/>
    <property type="match status" value="1"/>
</dbReference>
<organism evidence="4 5">
    <name type="scientific">Acorus calamus</name>
    <name type="common">Sweet flag</name>
    <dbReference type="NCBI Taxonomy" id="4465"/>
    <lineage>
        <taxon>Eukaryota</taxon>
        <taxon>Viridiplantae</taxon>
        <taxon>Streptophyta</taxon>
        <taxon>Embryophyta</taxon>
        <taxon>Tracheophyta</taxon>
        <taxon>Spermatophyta</taxon>
        <taxon>Magnoliopsida</taxon>
        <taxon>Liliopsida</taxon>
        <taxon>Acoraceae</taxon>
        <taxon>Acorus</taxon>
    </lineage>
</organism>
<keyword evidence="5" id="KW-1185">Reference proteome</keyword>
<evidence type="ECO:0000256" key="1">
    <source>
        <dbReference type="ARBA" id="ARBA00008356"/>
    </source>
</evidence>
<comment type="caution">
    <text evidence="4">The sequence shown here is derived from an EMBL/GenBank/DDBJ whole genome shotgun (WGS) entry which is preliminary data.</text>
</comment>
<dbReference type="GO" id="GO:0070182">
    <property type="term" value="F:DNA polymerase binding"/>
    <property type="evidence" value="ECO:0007669"/>
    <property type="project" value="TreeGrafter"/>
</dbReference>
<evidence type="ECO:0000313" key="5">
    <source>
        <dbReference type="Proteomes" id="UP001180020"/>
    </source>
</evidence>
<dbReference type="Gene3D" id="1.10.10.1420">
    <property type="entry name" value="DNA replication factor Cdt1, C-terminal WH domain"/>
    <property type="match status" value="1"/>
</dbReference>
<dbReference type="GO" id="GO:0005634">
    <property type="term" value="C:nucleus"/>
    <property type="evidence" value="ECO:0007669"/>
    <property type="project" value="TreeGrafter"/>
</dbReference>
<dbReference type="GO" id="GO:0030174">
    <property type="term" value="P:regulation of DNA-templated DNA replication initiation"/>
    <property type="evidence" value="ECO:0007669"/>
    <property type="project" value="InterPro"/>
</dbReference>
<keyword evidence="2" id="KW-0131">Cell cycle</keyword>
<protein>
    <submittedName>
        <fullName evidence="4">CDT1-like protein b</fullName>
    </submittedName>
</protein>
<evidence type="ECO:0000313" key="4">
    <source>
        <dbReference type="EMBL" id="KAK1303509.1"/>
    </source>
</evidence>
<accession>A0AAV9DRD4</accession>
<dbReference type="AlphaFoldDB" id="A0AAV9DRD4"/>
<gene>
    <name evidence="4" type="primary">CDT1B</name>
    <name evidence="4" type="ORF">QJS10_CPB11g02347</name>
</gene>
<dbReference type="GO" id="GO:0071163">
    <property type="term" value="P:DNA replication preinitiation complex assembly"/>
    <property type="evidence" value="ECO:0007669"/>
    <property type="project" value="InterPro"/>
</dbReference>
<comment type="similarity">
    <text evidence="1">Belongs to the Cdt1 family.</text>
</comment>
<dbReference type="InterPro" id="IPR032054">
    <property type="entry name" value="Cdt1_C"/>
</dbReference>
<feature type="domain" description="DNA replication factor Cdt1 C-terminal" evidence="3">
    <location>
        <begin position="215"/>
        <end position="285"/>
    </location>
</feature>
<evidence type="ECO:0000256" key="2">
    <source>
        <dbReference type="ARBA" id="ARBA00023306"/>
    </source>
</evidence>
<dbReference type="GO" id="GO:0003677">
    <property type="term" value="F:DNA binding"/>
    <property type="evidence" value="ECO:0007669"/>
    <property type="project" value="InterPro"/>
</dbReference>
<dbReference type="PANTHER" id="PTHR28637">
    <property type="entry name" value="DNA REPLICATION FACTOR CDT1"/>
    <property type="match status" value="1"/>
</dbReference>
<name>A0AAV9DRD4_ACOCL</name>
<sequence>MKLSRPAPTNPEPSISSSHLSHSFCRQFSQKILVPESEMTHFQTSRVCLSTSGTNGNDPQSPENKGISCNATVKSCSPTQLISISPSHILSLSSSEVRSVKPILTQDKSFIVTPAQSIPKRALLSPDDGNLSFETESCKAKRSLSFQDQNRSKVSVCVTEANREVDDCGHQKIETQKILVGEETPRYMYTHLQEDCLELQAKEIETGLKNNEGFQETGLVKRQQMLAYLPELFYTVRHVFQSTKCSVITKQELIHKILFHNCNIEETREAEELLGLLEELVPDWICGQTVSTGDFLYRIQKTCDPESIRVRLVDAII</sequence>
<dbReference type="GO" id="GO:0000278">
    <property type="term" value="P:mitotic cell cycle"/>
    <property type="evidence" value="ECO:0007669"/>
    <property type="project" value="TreeGrafter"/>
</dbReference>
<reference evidence="4" key="1">
    <citation type="journal article" date="2023" name="Nat. Commun.">
        <title>Diploid and tetraploid genomes of Acorus and the evolution of monocots.</title>
        <authorList>
            <person name="Ma L."/>
            <person name="Liu K.W."/>
            <person name="Li Z."/>
            <person name="Hsiao Y.Y."/>
            <person name="Qi Y."/>
            <person name="Fu T."/>
            <person name="Tang G.D."/>
            <person name="Zhang D."/>
            <person name="Sun W.H."/>
            <person name="Liu D.K."/>
            <person name="Li Y."/>
            <person name="Chen G.Z."/>
            <person name="Liu X.D."/>
            <person name="Liao X.Y."/>
            <person name="Jiang Y.T."/>
            <person name="Yu X."/>
            <person name="Hao Y."/>
            <person name="Huang J."/>
            <person name="Zhao X.W."/>
            <person name="Ke S."/>
            <person name="Chen Y.Y."/>
            <person name="Wu W.L."/>
            <person name="Hsu J.L."/>
            <person name="Lin Y.F."/>
            <person name="Huang M.D."/>
            <person name="Li C.Y."/>
            <person name="Huang L."/>
            <person name="Wang Z.W."/>
            <person name="Zhao X."/>
            <person name="Zhong W.Y."/>
            <person name="Peng D.H."/>
            <person name="Ahmad S."/>
            <person name="Lan S."/>
            <person name="Zhang J.S."/>
            <person name="Tsai W.C."/>
            <person name="Van de Peer Y."/>
            <person name="Liu Z.J."/>
        </authorList>
    </citation>
    <scope>NUCLEOTIDE SEQUENCE</scope>
    <source>
        <strain evidence="4">CP</strain>
    </source>
</reference>
<proteinExistence type="inferred from homology"/>
<dbReference type="GO" id="GO:0000076">
    <property type="term" value="P:DNA replication checkpoint signaling"/>
    <property type="evidence" value="ECO:0007669"/>
    <property type="project" value="TreeGrafter"/>
</dbReference>